<dbReference type="Pfam" id="PF10584">
    <property type="entry name" value="Proteasome_A_N"/>
    <property type="match status" value="1"/>
</dbReference>
<evidence type="ECO:0000256" key="3">
    <source>
        <dbReference type="ARBA" id="ARBA00004141"/>
    </source>
</evidence>
<feature type="transmembrane region" description="Helical" evidence="12">
    <location>
        <begin position="404"/>
        <end position="426"/>
    </location>
</feature>
<keyword evidence="8 12" id="KW-0472">Membrane</keyword>
<name>A0A2N9EBP5_FAGSY</name>
<proteinExistence type="inferred from homology"/>
<protein>
    <recommendedName>
        <fullName evidence="13">Proteasome alpha-type subunits domain-containing protein</fullName>
    </recommendedName>
</protein>
<evidence type="ECO:0000256" key="1">
    <source>
        <dbReference type="ARBA" id="ARBA00002000"/>
    </source>
</evidence>
<dbReference type="GO" id="GO:0006511">
    <property type="term" value="P:ubiquitin-dependent protein catabolic process"/>
    <property type="evidence" value="ECO:0007669"/>
    <property type="project" value="InterPro"/>
</dbReference>
<sequence>MRKQQSSSSWSFCSTKCFQCMPSWSSSKPSSLEKQQEERDGKVLSDSETKKRKPGGWKAMPFVLGNETFERLATFGLMANFMVYLTRELHMEQVFAVNIINLWWGVTNFAPLVGAFISDAYVGRFRTIAFASFASFLGMVTVTLTSWMPQLHPPRCTQQELNLGPCIGPTKAQLGILLMGLGFVSIGTGGIRPCSIPFGVDQFDPTTDEGKKGINSFFNLYYTTFTVILLLAQTIVVYIQDSISWTIGFGIPTLCMFFSIIFFFIGTKIYVHVKAEGSPFSGILQVFSAAYRKRQIKLPVDSEVVAIFYDPPLNEIVLTKLPLTNHYRFLNKAAIIEEDELKPDGTCVNQWRLCSIQQVEEVKCLIRIIPIWAAGIISLTPITQQGTFPVSQALKMDRHLGPHFQIPAGSIGVISLITIGLWLPFYDRFIVPALRKITKHEGGITLLQRIGIGIIFSILSMVVAGLIERERRASAIMHPQPLGVAPMSVMWLAPQLILMGFCEVFNIIGQIEFFNSQFPEHMRSIGNALVSCSFAGASYLSSLLVTIVHHVTKKHGQPDWYDSRTTIFSPEGRLYQVEYAMVAIGNAGTAIGILSKDGVVLVGEKKVTSKLLQTSTSTEKMYKIDDHVSCAVAGIMSDANILINTARVQAQRYTFAYQEPMPVEQLVQSLCDTKQGYTQFGGLRPFGVSFLFAGWDKNFGFQLYMSDPSGNYGGWKAAAIGANNQAAQSMLKQDYKDDISREEAVELALKVLSKTMDSTSLTSDKLELAEVFLLPSGNVKYQVCSPESLSKQLVKLGMTQPAAEAS</sequence>
<dbReference type="GO" id="GO:0022857">
    <property type="term" value="F:transmembrane transporter activity"/>
    <property type="evidence" value="ECO:0007669"/>
    <property type="project" value="InterPro"/>
</dbReference>
<feature type="transmembrane region" description="Helical" evidence="12">
    <location>
        <begin position="488"/>
        <end position="508"/>
    </location>
</feature>
<dbReference type="EMBL" id="OIVN01000001">
    <property type="protein sequence ID" value="SPC72155.1"/>
    <property type="molecule type" value="Genomic_DNA"/>
</dbReference>
<comment type="subcellular location">
    <subcellularLocation>
        <location evidence="3">Membrane</location>
        <topology evidence="3">Multi-pass membrane protein</topology>
    </subcellularLocation>
    <subcellularLocation>
        <location evidence="2">Nucleus</location>
    </subcellularLocation>
</comment>
<evidence type="ECO:0000256" key="4">
    <source>
        <dbReference type="ARBA" id="ARBA00005982"/>
    </source>
</evidence>
<comment type="similarity">
    <text evidence="4">Belongs to the major facilitator superfamily. Proton-dependent oligopeptide transporter (POT/PTR) (TC 2.A.17) family.</text>
</comment>
<reference evidence="14" key="1">
    <citation type="submission" date="2018-02" db="EMBL/GenBank/DDBJ databases">
        <authorList>
            <person name="Cohen D.B."/>
            <person name="Kent A.D."/>
        </authorList>
    </citation>
    <scope>NUCLEOTIDE SEQUENCE</scope>
</reference>
<dbReference type="PANTHER" id="PTHR11654">
    <property type="entry name" value="OLIGOPEPTIDE TRANSPORTER-RELATED"/>
    <property type="match status" value="1"/>
</dbReference>
<feature type="compositionally biased region" description="Basic and acidic residues" evidence="11">
    <location>
        <begin position="34"/>
        <end position="49"/>
    </location>
</feature>
<evidence type="ECO:0000256" key="7">
    <source>
        <dbReference type="ARBA" id="ARBA00022989"/>
    </source>
</evidence>
<dbReference type="AlphaFoldDB" id="A0A2N9EBP5"/>
<dbReference type="InterPro" id="IPR029055">
    <property type="entry name" value="Ntn_hydrolases_N"/>
</dbReference>
<dbReference type="Gene3D" id="1.20.1250.20">
    <property type="entry name" value="MFS general substrate transporter like domains"/>
    <property type="match status" value="1"/>
</dbReference>
<feature type="transmembrane region" description="Helical" evidence="12">
    <location>
        <begin position="220"/>
        <end position="239"/>
    </location>
</feature>
<evidence type="ECO:0000256" key="12">
    <source>
        <dbReference type="SAM" id="Phobius"/>
    </source>
</evidence>
<dbReference type="InterPro" id="IPR000426">
    <property type="entry name" value="Proteasome_asu_N"/>
</dbReference>
<keyword evidence="5 12" id="KW-0812">Transmembrane</keyword>
<dbReference type="FunFam" id="3.60.20.10:FF:000031">
    <property type="entry name" value="Proteasome subunit alpha type"/>
    <property type="match status" value="1"/>
</dbReference>
<feature type="domain" description="Proteasome alpha-type subunits" evidence="13">
    <location>
        <begin position="561"/>
        <end position="583"/>
    </location>
</feature>
<dbReference type="Pfam" id="PF00227">
    <property type="entry name" value="Proteasome"/>
    <property type="match status" value="1"/>
</dbReference>
<comment type="similarity">
    <text evidence="10">Belongs to the peptidase T1A family.</text>
</comment>
<keyword evidence="9" id="KW-0539">Nucleus</keyword>
<dbReference type="SMART" id="SM00948">
    <property type="entry name" value="Proteasome_A_N"/>
    <property type="match status" value="1"/>
</dbReference>
<keyword evidence="7 12" id="KW-1133">Transmembrane helix</keyword>
<evidence type="ECO:0000259" key="13">
    <source>
        <dbReference type="PROSITE" id="PS00388"/>
    </source>
</evidence>
<comment type="function">
    <text evidence="1">The proteasome is a multicatalytic proteinase complex which is characterized by its ability to cleave peptides with Arg, Phe, Tyr, Leu, and Glu adjacent to the leaving group at neutral or slightly basic pH. The proteasome has an ATP-dependent proteolytic activity.</text>
</comment>
<feature type="region of interest" description="Disordered" evidence="11">
    <location>
        <begin position="22"/>
        <end position="53"/>
    </location>
</feature>
<evidence type="ECO:0000256" key="11">
    <source>
        <dbReference type="SAM" id="MobiDB-lite"/>
    </source>
</evidence>
<evidence type="ECO:0000313" key="14">
    <source>
        <dbReference type="EMBL" id="SPC72155.1"/>
    </source>
</evidence>
<dbReference type="GO" id="GO:0005634">
    <property type="term" value="C:nucleus"/>
    <property type="evidence" value="ECO:0007669"/>
    <property type="project" value="UniProtKB-SubCell"/>
</dbReference>
<dbReference type="Pfam" id="PF00854">
    <property type="entry name" value="PTR2"/>
    <property type="match status" value="1"/>
</dbReference>
<dbReference type="InterPro" id="IPR001353">
    <property type="entry name" value="Proteasome_sua/b"/>
</dbReference>
<dbReference type="SUPFAM" id="SSF103473">
    <property type="entry name" value="MFS general substrate transporter"/>
    <property type="match status" value="1"/>
</dbReference>
<feature type="transmembrane region" description="Helical" evidence="12">
    <location>
        <begin position="528"/>
        <end position="548"/>
    </location>
</feature>
<dbReference type="InterPro" id="IPR023332">
    <property type="entry name" value="Proteasome_alpha-type"/>
</dbReference>
<evidence type="ECO:0000256" key="8">
    <source>
        <dbReference type="ARBA" id="ARBA00023136"/>
    </source>
</evidence>
<evidence type="ECO:0000256" key="9">
    <source>
        <dbReference type="ARBA" id="ARBA00023242"/>
    </source>
</evidence>
<dbReference type="CDD" id="cd17416">
    <property type="entry name" value="MFS_NPF1_2"/>
    <property type="match status" value="1"/>
</dbReference>
<dbReference type="NCBIfam" id="NF003075">
    <property type="entry name" value="PRK03996.1"/>
    <property type="match status" value="1"/>
</dbReference>
<evidence type="ECO:0000256" key="10">
    <source>
        <dbReference type="PROSITE-ProRule" id="PRU00808"/>
    </source>
</evidence>
<feature type="transmembrane region" description="Helical" evidence="12">
    <location>
        <begin position="245"/>
        <end position="265"/>
    </location>
</feature>
<feature type="transmembrane region" description="Helical" evidence="12">
    <location>
        <begin position="129"/>
        <end position="148"/>
    </location>
</feature>
<dbReference type="PROSITE" id="PS51475">
    <property type="entry name" value="PROTEASOME_ALPHA_2"/>
    <property type="match status" value="1"/>
</dbReference>
<dbReference type="InterPro" id="IPR036259">
    <property type="entry name" value="MFS_trans_sf"/>
</dbReference>
<evidence type="ECO:0000256" key="2">
    <source>
        <dbReference type="ARBA" id="ARBA00004123"/>
    </source>
</evidence>
<dbReference type="InterPro" id="IPR000109">
    <property type="entry name" value="POT_fam"/>
</dbReference>
<dbReference type="GO" id="GO:0016020">
    <property type="term" value="C:membrane"/>
    <property type="evidence" value="ECO:0007669"/>
    <property type="project" value="UniProtKB-SubCell"/>
</dbReference>
<organism evidence="14">
    <name type="scientific">Fagus sylvatica</name>
    <name type="common">Beechnut</name>
    <dbReference type="NCBI Taxonomy" id="28930"/>
    <lineage>
        <taxon>Eukaryota</taxon>
        <taxon>Viridiplantae</taxon>
        <taxon>Streptophyta</taxon>
        <taxon>Embryophyta</taxon>
        <taxon>Tracheophyta</taxon>
        <taxon>Spermatophyta</taxon>
        <taxon>Magnoliopsida</taxon>
        <taxon>eudicotyledons</taxon>
        <taxon>Gunneridae</taxon>
        <taxon>Pentapetalae</taxon>
        <taxon>rosids</taxon>
        <taxon>fabids</taxon>
        <taxon>Fagales</taxon>
        <taxon>Fagaceae</taxon>
        <taxon>Fagus</taxon>
    </lineage>
</organism>
<dbReference type="Gene3D" id="3.60.20.10">
    <property type="entry name" value="Glutamine Phosphoribosylpyrophosphate, subunit 1, domain 1"/>
    <property type="match status" value="1"/>
</dbReference>
<dbReference type="GO" id="GO:0019773">
    <property type="term" value="C:proteasome core complex, alpha-subunit complex"/>
    <property type="evidence" value="ECO:0007669"/>
    <property type="project" value="UniProtKB-UniRule"/>
</dbReference>
<feature type="transmembrane region" description="Helical" evidence="12">
    <location>
        <begin position="446"/>
        <end position="467"/>
    </location>
</feature>
<gene>
    <name evidence="14" type="ORF">FSB_LOCUS37</name>
</gene>
<dbReference type="PROSITE" id="PS00388">
    <property type="entry name" value="PROTEASOME_ALPHA_1"/>
    <property type="match status" value="1"/>
</dbReference>
<dbReference type="CDD" id="cd03752">
    <property type="entry name" value="proteasome_alpha_type_4"/>
    <property type="match status" value="1"/>
</dbReference>
<evidence type="ECO:0000256" key="5">
    <source>
        <dbReference type="ARBA" id="ARBA00022692"/>
    </source>
</evidence>
<evidence type="ECO:0000256" key="6">
    <source>
        <dbReference type="ARBA" id="ARBA00022942"/>
    </source>
</evidence>
<accession>A0A2N9EBP5</accession>
<keyword evidence="6 10" id="KW-0647">Proteasome</keyword>
<feature type="transmembrane region" description="Helical" evidence="12">
    <location>
        <begin position="94"/>
        <end position="117"/>
    </location>
</feature>
<dbReference type="SUPFAM" id="SSF56235">
    <property type="entry name" value="N-terminal nucleophile aminohydrolases (Ntn hydrolases)"/>
    <property type="match status" value="1"/>
</dbReference>